<proteinExistence type="predicted"/>
<organism evidence="1 2">
    <name type="scientific">Nonomuraea wenchangensis</name>
    <dbReference type="NCBI Taxonomy" id="568860"/>
    <lineage>
        <taxon>Bacteria</taxon>
        <taxon>Bacillati</taxon>
        <taxon>Actinomycetota</taxon>
        <taxon>Actinomycetes</taxon>
        <taxon>Streptosporangiales</taxon>
        <taxon>Streptosporangiaceae</taxon>
        <taxon>Nonomuraea</taxon>
    </lineage>
</organism>
<sequence>MSTLLAVIRPGGRTQRCDARCYDAHEAECTCVCGGLNHGAGFHDALENTRRLHREWLAAAHDKDPEILGVEIDLNAQGYALF</sequence>
<name>A0A1I0IMP5_9ACTN</name>
<dbReference type="OrthoDB" id="581550at2"/>
<dbReference type="RefSeq" id="WP_091082055.1">
    <property type="nucleotide sequence ID" value="NZ_FOHX01000005.1"/>
</dbReference>
<evidence type="ECO:0000313" key="1">
    <source>
        <dbReference type="EMBL" id="SET98302.1"/>
    </source>
</evidence>
<accession>A0A1I0IMP5</accession>
<dbReference type="EMBL" id="FOHX01000005">
    <property type="protein sequence ID" value="SET98302.1"/>
    <property type="molecule type" value="Genomic_DNA"/>
</dbReference>
<evidence type="ECO:0000313" key="2">
    <source>
        <dbReference type="Proteomes" id="UP000199361"/>
    </source>
</evidence>
<dbReference type="AlphaFoldDB" id="A0A1I0IMP5"/>
<keyword evidence="2" id="KW-1185">Reference proteome</keyword>
<gene>
    <name evidence="1" type="ORF">SAMN05421811_10568</name>
</gene>
<reference evidence="1 2" key="1">
    <citation type="submission" date="2016-10" db="EMBL/GenBank/DDBJ databases">
        <authorList>
            <person name="de Groot N.N."/>
        </authorList>
    </citation>
    <scope>NUCLEOTIDE SEQUENCE [LARGE SCALE GENOMIC DNA]</scope>
    <source>
        <strain evidence="1 2">CGMCC 4.5598</strain>
    </source>
</reference>
<protein>
    <submittedName>
        <fullName evidence="1">Uncharacterized protein</fullName>
    </submittedName>
</protein>
<dbReference type="Proteomes" id="UP000199361">
    <property type="component" value="Unassembled WGS sequence"/>
</dbReference>
<dbReference type="STRING" id="568860.SAMN05421811_10568"/>